<keyword evidence="4" id="KW-1185">Reference proteome</keyword>
<name>A0ABP0LNP8_9DINO</name>
<feature type="compositionally biased region" description="Basic and acidic residues" evidence="1">
    <location>
        <begin position="56"/>
        <end position="69"/>
    </location>
</feature>
<feature type="compositionally biased region" description="Acidic residues" evidence="1">
    <location>
        <begin position="438"/>
        <end position="449"/>
    </location>
</feature>
<evidence type="ECO:0000313" key="3">
    <source>
        <dbReference type="EMBL" id="CAK9040293.1"/>
    </source>
</evidence>
<dbReference type="Gene3D" id="3.40.50.1460">
    <property type="match status" value="1"/>
</dbReference>
<proteinExistence type="predicted"/>
<feature type="compositionally biased region" description="Acidic residues" evidence="1">
    <location>
        <begin position="385"/>
        <end position="431"/>
    </location>
</feature>
<evidence type="ECO:0000259" key="2">
    <source>
        <dbReference type="Pfam" id="PF00656"/>
    </source>
</evidence>
<reference evidence="3 4" key="1">
    <citation type="submission" date="2024-02" db="EMBL/GenBank/DDBJ databases">
        <authorList>
            <person name="Chen Y."/>
            <person name="Shah S."/>
            <person name="Dougan E. K."/>
            <person name="Thang M."/>
            <person name="Chan C."/>
        </authorList>
    </citation>
    <scope>NUCLEOTIDE SEQUENCE [LARGE SCALE GENOMIC DNA]</scope>
</reference>
<comment type="caution">
    <text evidence="3">The sequence shown here is derived from an EMBL/GenBank/DDBJ whole genome shotgun (WGS) entry which is preliminary data.</text>
</comment>
<evidence type="ECO:0000256" key="1">
    <source>
        <dbReference type="SAM" id="MobiDB-lite"/>
    </source>
</evidence>
<dbReference type="Pfam" id="PF00656">
    <property type="entry name" value="Peptidase_C14"/>
    <property type="match status" value="1"/>
</dbReference>
<feature type="region of interest" description="Disordered" evidence="1">
    <location>
        <begin position="383"/>
        <end position="449"/>
    </location>
</feature>
<dbReference type="InterPro" id="IPR011600">
    <property type="entry name" value="Pept_C14_caspase"/>
</dbReference>
<gene>
    <name evidence="3" type="ORF">CCMP2556_LOCUS21720</name>
</gene>
<feature type="domain" description="Peptidase C14 caspase" evidence="2">
    <location>
        <begin position="77"/>
        <end position="173"/>
    </location>
</feature>
<sequence>MLRSTSDILPFPRLKPHPSAVARPWPLVHPKHFVRIIPTAVQAVPFSMNRSGAESTSDRDPTPDAEHWNEPKMCKSKRHAVLIANTGHGRNALRHAVRDAELVGRALLRCGFCATKQDLHMVLNQTGDEIKKKLEQVIQSLPADAQLFVWYSGHGYARLAGASQPESLRGDQDRQQNLQGTFLVPDSQIDFQEDEEGHVGLVETIRGLWLEDTLLGIIASEGKEQLKLWCVVVACRPLDEAFRSAWTRQAHRYTVKMESIEHAEVKSFTRQRWNFLYACKLGEFMLDCSTFAKSFCYNLECNPGSLDALKRNLATDIELMSFGHLCSPQMIHMKFENPLQNTKLVRKQARRKVLYDSDWVEAIQQVKLVADCLHQLADIEMFGEKEDEGEEEEEEEQKESEMEEEKESAKEEEVEEEEEEEEEDEEEGEEGEVQKEQEEAEEVQVETEEDSYDQYLFVRGKAVKIINKFYKCADHFKTLEDQIELLSCDFLDEAIEALTDHQAPSESTGGYPCCSAGWEPEDWTNAEGLIHAHRGMLNLPDKVIHVICKEQPGKFASGIILEILQRLGSYFTVKKYAKLPVCQEEEVKKHMDKLNKYFFVSEGVLGVTEHDANEIAKELKDRCEELCLTTDDLKVIQEMMRVYVSEGSFWVIVVSSAKLNQDRLKSILEDFVDQRRSTSLGWACAEAPYQVPHFAAPGLQTAVDLVEGLRAEIQVPNLVPLRGSFFKGLARQLIQRNGEEAAEWQVRVVNNYRDLEDHDWLNPHCNVDLHFVQSLHWPTLPWETPELLERLKTFAGLRPQSQVLHVVAFLIHAIQKDLEWLGMLLGSECRS</sequence>
<organism evidence="3 4">
    <name type="scientific">Durusdinium trenchii</name>
    <dbReference type="NCBI Taxonomy" id="1381693"/>
    <lineage>
        <taxon>Eukaryota</taxon>
        <taxon>Sar</taxon>
        <taxon>Alveolata</taxon>
        <taxon>Dinophyceae</taxon>
        <taxon>Suessiales</taxon>
        <taxon>Symbiodiniaceae</taxon>
        <taxon>Durusdinium</taxon>
    </lineage>
</organism>
<feature type="region of interest" description="Disordered" evidence="1">
    <location>
        <begin position="48"/>
        <end position="69"/>
    </location>
</feature>
<accession>A0ABP0LNP8</accession>
<evidence type="ECO:0000313" key="4">
    <source>
        <dbReference type="Proteomes" id="UP001642484"/>
    </source>
</evidence>
<protein>
    <recommendedName>
        <fullName evidence="2">Peptidase C14 caspase domain-containing protein</fullName>
    </recommendedName>
</protein>
<dbReference type="EMBL" id="CAXAMN010013291">
    <property type="protein sequence ID" value="CAK9040293.1"/>
    <property type="molecule type" value="Genomic_DNA"/>
</dbReference>
<dbReference type="Proteomes" id="UP001642484">
    <property type="component" value="Unassembled WGS sequence"/>
</dbReference>